<protein>
    <recommendedName>
        <fullName evidence="2">Histidine kinase/HSP90-like ATPase domain-containing protein</fullName>
    </recommendedName>
</protein>
<evidence type="ECO:0000313" key="1">
    <source>
        <dbReference type="EMBL" id="MPM47573.1"/>
    </source>
</evidence>
<organism evidence="1">
    <name type="scientific">bioreactor metagenome</name>
    <dbReference type="NCBI Taxonomy" id="1076179"/>
    <lineage>
        <taxon>unclassified sequences</taxon>
        <taxon>metagenomes</taxon>
        <taxon>ecological metagenomes</taxon>
    </lineage>
</organism>
<dbReference type="InterPro" id="IPR036890">
    <property type="entry name" value="HATPase_C_sf"/>
</dbReference>
<dbReference type="Pfam" id="PF13589">
    <property type="entry name" value="HATPase_c_3"/>
    <property type="match status" value="1"/>
</dbReference>
<proteinExistence type="predicted"/>
<reference evidence="1" key="1">
    <citation type="submission" date="2019-08" db="EMBL/GenBank/DDBJ databases">
        <authorList>
            <person name="Kucharzyk K."/>
            <person name="Murdoch R.W."/>
            <person name="Higgins S."/>
            <person name="Loffler F."/>
        </authorList>
    </citation>
    <scope>NUCLEOTIDE SEQUENCE</scope>
</reference>
<dbReference type="EMBL" id="VSSQ01011731">
    <property type="protein sequence ID" value="MPM47573.1"/>
    <property type="molecule type" value="Genomic_DNA"/>
</dbReference>
<accession>A0A645A9Q2</accession>
<comment type="caution">
    <text evidence="1">The sequence shown here is derived from an EMBL/GenBank/DDBJ whole genome shotgun (WGS) entry which is preliminary data.</text>
</comment>
<dbReference type="Gene3D" id="3.30.565.10">
    <property type="entry name" value="Histidine kinase-like ATPase, C-terminal domain"/>
    <property type="match status" value="1"/>
</dbReference>
<name>A0A645A9Q2_9ZZZZ</name>
<dbReference type="SUPFAM" id="SSF55874">
    <property type="entry name" value="ATPase domain of HSP90 chaperone/DNA topoisomerase II/histidine kinase"/>
    <property type="match status" value="1"/>
</dbReference>
<sequence length="232" mass="26587">MNEIINRGEIRKRAEDESKRADMKQHADKLIQGFEKLEESHAKRAIWELFQNAIDLSENCEVIITITENSIEFKHNGKPFTTKTLSSLIKQVSSKSSENNDDEVGQYGTGFISTHSFGKKILLSGSLKEGNYFINLCDFEIDRIARNSDELIDKLILQQDKVFDLVEQGELNTECTPFTTFTYQTISELEKQIAENTILELGLILPYVMTINKRLLKVDVIDKSNNIITYQK</sequence>
<evidence type="ECO:0008006" key="2">
    <source>
        <dbReference type="Google" id="ProtNLM"/>
    </source>
</evidence>
<dbReference type="AlphaFoldDB" id="A0A645A9Q2"/>
<dbReference type="NCBIfam" id="NF047352">
    <property type="entry name" value="P_loop_sacsin"/>
    <property type="match status" value="1"/>
</dbReference>
<gene>
    <name evidence="1" type="ORF">SDC9_94284</name>
</gene>